<keyword evidence="3 7" id="KW-0129">CBS domain</keyword>
<feature type="binding site" evidence="5">
    <location>
        <position position="76"/>
    </location>
    <ligand>
        <name>Zn(2+)</name>
        <dbReference type="ChEBI" id="CHEBI:29105"/>
    </ligand>
</feature>
<accession>A0A8J7PID5</accession>
<dbReference type="SMART" id="SM00116">
    <property type="entry name" value="CBS"/>
    <property type="match status" value="2"/>
</dbReference>
<evidence type="ECO:0000259" key="8">
    <source>
        <dbReference type="PROSITE" id="PS51371"/>
    </source>
</evidence>
<dbReference type="InterPro" id="IPR046342">
    <property type="entry name" value="CBS_dom_sf"/>
</dbReference>
<feature type="site" description="Catalytically relevant" evidence="6">
    <location>
        <position position="146"/>
    </location>
</feature>
<dbReference type="GO" id="GO:0019146">
    <property type="term" value="F:arabinose-5-phosphate isomerase activity"/>
    <property type="evidence" value="ECO:0007669"/>
    <property type="project" value="UniProtKB-ARBA"/>
</dbReference>
<dbReference type="PANTHER" id="PTHR42745">
    <property type="match status" value="1"/>
</dbReference>
<sequence length="323" mass="34535">MVLHFTLEEAQRVLNLEASALQALSKAIDENFLKACQIIFETKGRVVVSGMGKSGHIARKIAATLSSTGTPALFVHPAEASHGDLGMISPADTLIVLSSSGETTELSNLLAYAQRRLIPLIAITQKKGSTLAETSTVTLLLPSIEEACPLGLAPTTSTTMMLALGDALATTLLNFRDFSPEDFGVFHPGGKLGQRLTRVSQIMHKNEKVPLVSPGTSMNEAILAMTSHGFGCVGVVETSGTLVGIITDGDLRRHMNANLFSALVEEVMTTHPYTIHAGALAEEALAFMNEKQVTTLFIVENKLEVDHVVGIVHIHDFLRANIS</sequence>
<dbReference type="Pfam" id="PF01380">
    <property type="entry name" value="SIS"/>
    <property type="match status" value="1"/>
</dbReference>
<dbReference type="InterPro" id="IPR050986">
    <property type="entry name" value="GutQ/KpsF_isomerases"/>
</dbReference>
<gene>
    <name evidence="10" type="ORF">J0H12_00215</name>
</gene>
<dbReference type="NCBIfam" id="TIGR00393">
    <property type="entry name" value="kpsF"/>
    <property type="match status" value="1"/>
</dbReference>
<dbReference type="Gene3D" id="3.10.580.10">
    <property type="entry name" value="CBS-domain"/>
    <property type="match status" value="1"/>
</dbReference>
<evidence type="ECO:0000256" key="1">
    <source>
        <dbReference type="ARBA" id="ARBA00008165"/>
    </source>
</evidence>
<keyword evidence="2" id="KW-0677">Repeat</keyword>
<evidence type="ECO:0000259" key="9">
    <source>
        <dbReference type="PROSITE" id="PS51464"/>
    </source>
</evidence>
<evidence type="ECO:0000256" key="7">
    <source>
        <dbReference type="PROSITE-ProRule" id="PRU00703"/>
    </source>
</evidence>
<feature type="site" description="Catalytically relevant" evidence="6">
    <location>
        <position position="105"/>
    </location>
</feature>
<dbReference type="Proteomes" id="UP000664414">
    <property type="component" value="Unassembled WGS sequence"/>
</dbReference>
<dbReference type="Gene3D" id="3.40.50.10490">
    <property type="entry name" value="Glucose-6-phosphate isomerase like protein, domain 1"/>
    <property type="match status" value="1"/>
</dbReference>
<evidence type="ECO:0000313" key="11">
    <source>
        <dbReference type="Proteomes" id="UP000664414"/>
    </source>
</evidence>
<evidence type="ECO:0000256" key="3">
    <source>
        <dbReference type="ARBA" id="ARBA00023122"/>
    </source>
</evidence>
<dbReference type="PIRSF" id="PIRSF004692">
    <property type="entry name" value="KdsD_KpsF"/>
    <property type="match status" value="1"/>
</dbReference>
<name>A0A8J7PID5_9PROT</name>
<feature type="domain" description="CBS" evidence="8">
    <location>
        <begin position="268"/>
        <end position="323"/>
    </location>
</feature>
<evidence type="ECO:0000256" key="4">
    <source>
        <dbReference type="PIRNR" id="PIRNR004692"/>
    </source>
</evidence>
<evidence type="ECO:0000256" key="6">
    <source>
        <dbReference type="PIRSR" id="PIRSR004692-3"/>
    </source>
</evidence>
<dbReference type="CDD" id="cd05014">
    <property type="entry name" value="SIS_Kpsf"/>
    <property type="match status" value="1"/>
</dbReference>
<dbReference type="Pfam" id="PF00571">
    <property type="entry name" value="CBS"/>
    <property type="match status" value="2"/>
</dbReference>
<evidence type="ECO:0000256" key="5">
    <source>
        <dbReference type="PIRSR" id="PIRSR004692-2"/>
    </source>
</evidence>
<dbReference type="PANTHER" id="PTHR42745:SF1">
    <property type="entry name" value="ARABINOSE 5-PHOSPHATE ISOMERASE KDSD"/>
    <property type="match status" value="1"/>
</dbReference>
<feature type="site" description="Catalytically relevant" evidence="6">
    <location>
        <position position="53"/>
    </location>
</feature>
<evidence type="ECO:0000256" key="2">
    <source>
        <dbReference type="ARBA" id="ARBA00022737"/>
    </source>
</evidence>
<evidence type="ECO:0000313" key="10">
    <source>
        <dbReference type="EMBL" id="MBN9412337.1"/>
    </source>
</evidence>
<organism evidence="10 11">
    <name type="scientific">Candidatus Paracaedimonas acanthamoebae</name>
    <dbReference type="NCBI Taxonomy" id="244581"/>
    <lineage>
        <taxon>Bacteria</taxon>
        <taxon>Pseudomonadati</taxon>
        <taxon>Pseudomonadota</taxon>
        <taxon>Alphaproteobacteria</taxon>
        <taxon>Holosporales</taxon>
        <taxon>Caedimonadaceae</taxon>
        <taxon>Candidatus Paracaedimonas</taxon>
    </lineage>
</organism>
<dbReference type="EMBL" id="JAFKGL010000010">
    <property type="protein sequence ID" value="MBN9412337.1"/>
    <property type="molecule type" value="Genomic_DNA"/>
</dbReference>
<dbReference type="InterPro" id="IPR004800">
    <property type="entry name" value="KdsD/KpsF-type"/>
</dbReference>
<dbReference type="InterPro" id="IPR001347">
    <property type="entry name" value="SIS_dom"/>
</dbReference>
<dbReference type="AlphaFoldDB" id="A0A8J7PID5"/>
<dbReference type="FunFam" id="3.40.50.10490:FF:000011">
    <property type="entry name" value="Arabinose 5-phosphate isomerase"/>
    <property type="match status" value="1"/>
</dbReference>
<feature type="site" description="Catalytically relevant" evidence="6">
    <location>
        <position position="187"/>
    </location>
</feature>
<comment type="caution">
    <text evidence="10">The sequence shown here is derived from an EMBL/GenBank/DDBJ whole genome shotgun (WGS) entry which is preliminary data.</text>
</comment>
<feature type="domain" description="CBS" evidence="8">
    <location>
        <begin position="203"/>
        <end position="263"/>
    </location>
</feature>
<comment type="similarity">
    <text evidence="1 4">Belongs to the SIS family. GutQ/KpsF subfamily.</text>
</comment>
<reference evidence="10" key="1">
    <citation type="submission" date="2021-02" db="EMBL/GenBank/DDBJ databases">
        <title>Thiocyanate and organic carbon inputs drive convergent selection for specific autotrophic Afipia and Thiobacillus strains within complex microbiomes.</title>
        <authorList>
            <person name="Huddy R.J."/>
            <person name="Sachdeva R."/>
            <person name="Kadzinga F."/>
            <person name="Kantor R.S."/>
            <person name="Harrison S.T.L."/>
            <person name="Banfield J.F."/>
        </authorList>
    </citation>
    <scope>NUCLEOTIDE SEQUENCE</scope>
    <source>
        <strain evidence="10">SCN18_10_11_15_R4_P_38_20</strain>
    </source>
</reference>
<proteinExistence type="inferred from homology"/>
<keyword evidence="5" id="KW-0479">Metal-binding</keyword>
<dbReference type="InterPro" id="IPR000644">
    <property type="entry name" value="CBS_dom"/>
</dbReference>
<dbReference type="GO" id="GO:0046872">
    <property type="term" value="F:metal ion binding"/>
    <property type="evidence" value="ECO:0007669"/>
    <property type="project" value="UniProtKB-KW"/>
</dbReference>
<dbReference type="InterPro" id="IPR035474">
    <property type="entry name" value="SIS_Kpsf"/>
</dbReference>
<dbReference type="SUPFAM" id="SSF53697">
    <property type="entry name" value="SIS domain"/>
    <property type="match status" value="1"/>
</dbReference>
<dbReference type="GO" id="GO:0097367">
    <property type="term" value="F:carbohydrate derivative binding"/>
    <property type="evidence" value="ECO:0007669"/>
    <property type="project" value="InterPro"/>
</dbReference>
<dbReference type="InterPro" id="IPR046348">
    <property type="entry name" value="SIS_dom_sf"/>
</dbReference>
<keyword evidence="10" id="KW-0413">Isomerase</keyword>
<dbReference type="PROSITE" id="PS51371">
    <property type="entry name" value="CBS"/>
    <property type="match status" value="2"/>
</dbReference>
<dbReference type="PROSITE" id="PS51464">
    <property type="entry name" value="SIS"/>
    <property type="match status" value="1"/>
</dbReference>
<dbReference type="GO" id="GO:1901135">
    <property type="term" value="P:carbohydrate derivative metabolic process"/>
    <property type="evidence" value="ECO:0007669"/>
    <property type="project" value="InterPro"/>
</dbReference>
<feature type="domain" description="SIS" evidence="9">
    <location>
        <begin position="35"/>
        <end position="178"/>
    </location>
</feature>
<keyword evidence="5" id="KW-0862">Zinc</keyword>
<dbReference type="CDD" id="cd04604">
    <property type="entry name" value="CBS_pair_SIS_assoc"/>
    <property type="match status" value="1"/>
</dbReference>
<protein>
    <submittedName>
        <fullName evidence="10">KpsF/GutQ family sugar-phosphate isomerase</fullName>
    </submittedName>
</protein>
<dbReference type="GO" id="GO:0005975">
    <property type="term" value="P:carbohydrate metabolic process"/>
    <property type="evidence" value="ECO:0007669"/>
    <property type="project" value="InterPro"/>
</dbReference>